<reference evidence="1 2" key="1">
    <citation type="submission" date="2019-05" db="EMBL/GenBank/DDBJ databases">
        <title>Another draft genome of Portunus trituberculatus and its Hox gene families provides insights of decapod evolution.</title>
        <authorList>
            <person name="Jeong J.-H."/>
            <person name="Song I."/>
            <person name="Kim S."/>
            <person name="Choi T."/>
            <person name="Kim D."/>
            <person name="Ryu S."/>
            <person name="Kim W."/>
        </authorList>
    </citation>
    <scope>NUCLEOTIDE SEQUENCE [LARGE SCALE GENOMIC DNA]</scope>
    <source>
        <tissue evidence="1">Muscle</tissue>
    </source>
</reference>
<protein>
    <submittedName>
        <fullName evidence="1">Uncharacterized protein</fullName>
    </submittedName>
</protein>
<keyword evidence="2" id="KW-1185">Reference proteome</keyword>
<dbReference type="EMBL" id="VSRR010003960">
    <property type="protein sequence ID" value="MPC38046.1"/>
    <property type="molecule type" value="Genomic_DNA"/>
</dbReference>
<evidence type="ECO:0000313" key="1">
    <source>
        <dbReference type="EMBL" id="MPC38046.1"/>
    </source>
</evidence>
<dbReference type="Proteomes" id="UP000324222">
    <property type="component" value="Unassembled WGS sequence"/>
</dbReference>
<sequence length="114" mass="12449">MNKHSMSGSAREAASSLHPCSMHGKTWRHGAGHFFSWEVSEVHNYLPKKARCSDAFGTLTDNLLHPLGRSPKAEVPLAFCLSKLGGPEEVLYMLIFPGIITVSVSETHLCVLST</sequence>
<gene>
    <name evidence="1" type="ORF">E2C01_031547</name>
</gene>
<evidence type="ECO:0000313" key="2">
    <source>
        <dbReference type="Proteomes" id="UP000324222"/>
    </source>
</evidence>
<dbReference type="AlphaFoldDB" id="A0A5B7EXX0"/>
<proteinExistence type="predicted"/>
<organism evidence="1 2">
    <name type="scientific">Portunus trituberculatus</name>
    <name type="common">Swimming crab</name>
    <name type="synonym">Neptunus trituberculatus</name>
    <dbReference type="NCBI Taxonomy" id="210409"/>
    <lineage>
        <taxon>Eukaryota</taxon>
        <taxon>Metazoa</taxon>
        <taxon>Ecdysozoa</taxon>
        <taxon>Arthropoda</taxon>
        <taxon>Crustacea</taxon>
        <taxon>Multicrustacea</taxon>
        <taxon>Malacostraca</taxon>
        <taxon>Eumalacostraca</taxon>
        <taxon>Eucarida</taxon>
        <taxon>Decapoda</taxon>
        <taxon>Pleocyemata</taxon>
        <taxon>Brachyura</taxon>
        <taxon>Eubrachyura</taxon>
        <taxon>Portunoidea</taxon>
        <taxon>Portunidae</taxon>
        <taxon>Portuninae</taxon>
        <taxon>Portunus</taxon>
    </lineage>
</organism>
<name>A0A5B7EXX0_PORTR</name>
<comment type="caution">
    <text evidence="1">The sequence shown here is derived from an EMBL/GenBank/DDBJ whole genome shotgun (WGS) entry which is preliminary data.</text>
</comment>
<accession>A0A5B7EXX0</accession>